<sequence length="163" mass="19172">MTICTHNRQSFFGKIIDGEMQLSQIGEIVAEEWQKTSQIRPCVQLDAWVIMPNHIHGILIINNPLVETFRRNVSTHRNVSTNNVPRLQSNSLGLIIGQFKSVCSKQIWIAGFTEFKWQTRFHDSIIRDEESLNRVRKYIINNPAKWESDKHHPENFRIQKRNH</sequence>
<proteinExistence type="predicted"/>
<dbReference type="PANTHER" id="PTHR36966:SF1">
    <property type="entry name" value="REP-ASSOCIATED TYROSINE TRANSPOSASE"/>
    <property type="match status" value="1"/>
</dbReference>
<protein>
    <recommendedName>
        <fullName evidence="1">Transposase IS200-like domain-containing protein</fullName>
    </recommendedName>
</protein>
<reference evidence="2 3" key="1">
    <citation type="journal article" date="2015" name="Genome Announc.">
        <title>Draft Genome Sequence of Cyanobacterium Hassallia byssoidea Strain VB512170, Isolated from Monuments in India.</title>
        <authorList>
            <person name="Singh D."/>
            <person name="Chandrababunaidu M.M."/>
            <person name="Panda A."/>
            <person name="Sen D."/>
            <person name="Bhattacharyya S."/>
            <person name="Adhikary S.P."/>
            <person name="Tripathy S."/>
        </authorList>
    </citation>
    <scope>NUCLEOTIDE SEQUENCE [LARGE SCALE GENOMIC DNA]</scope>
    <source>
        <strain evidence="2 3">VB512170</strain>
    </source>
</reference>
<dbReference type="GO" id="GO:0004803">
    <property type="term" value="F:transposase activity"/>
    <property type="evidence" value="ECO:0007669"/>
    <property type="project" value="InterPro"/>
</dbReference>
<evidence type="ECO:0000313" key="2">
    <source>
        <dbReference type="EMBL" id="NEU72668.1"/>
    </source>
</evidence>
<dbReference type="InterPro" id="IPR036515">
    <property type="entry name" value="Transposase_17_sf"/>
</dbReference>
<comment type="caution">
    <text evidence="2">The sequence shown here is derived from an EMBL/GenBank/DDBJ whole genome shotgun (WGS) entry which is preliminary data.</text>
</comment>
<dbReference type="InterPro" id="IPR052715">
    <property type="entry name" value="RAYT_transposase"/>
</dbReference>
<accession>A0A846H6R1</accession>
<dbReference type="SUPFAM" id="SSF143422">
    <property type="entry name" value="Transposase IS200-like"/>
    <property type="match status" value="1"/>
</dbReference>
<dbReference type="Proteomes" id="UP000031549">
    <property type="component" value="Unassembled WGS sequence"/>
</dbReference>
<dbReference type="AlphaFoldDB" id="A0A846H6R1"/>
<dbReference type="GO" id="GO:0006313">
    <property type="term" value="P:DNA transposition"/>
    <property type="evidence" value="ECO:0007669"/>
    <property type="project" value="InterPro"/>
</dbReference>
<feature type="domain" description="Transposase IS200-like" evidence="1">
    <location>
        <begin position="1"/>
        <end position="142"/>
    </location>
</feature>
<dbReference type="GO" id="GO:0043565">
    <property type="term" value="F:sequence-specific DNA binding"/>
    <property type="evidence" value="ECO:0007669"/>
    <property type="project" value="TreeGrafter"/>
</dbReference>
<dbReference type="InterPro" id="IPR002686">
    <property type="entry name" value="Transposase_17"/>
</dbReference>
<organism evidence="2 3">
    <name type="scientific">Hassallia byssoidea VB512170</name>
    <dbReference type="NCBI Taxonomy" id="1304833"/>
    <lineage>
        <taxon>Bacteria</taxon>
        <taxon>Bacillati</taxon>
        <taxon>Cyanobacteriota</taxon>
        <taxon>Cyanophyceae</taxon>
        <taxon>Nostocales</taxon>
        <taxon>Tolypothrichaceae</taxon>
        <taxon>Hassallia</taxon>
    </lineage>
</organism>
<dbReference type="EMBL" id="JTCM02000012">
    <property type="protein sequence ID" value="NEU72668.1"/>
    <property type="molecule type" value="Genomic_DNA"/>
</dbReference>
<dbReference type="SMART" id="SM01321">
    <property type="entry name" value="Y1_Tnp"/>
    <property type="match status" value="1"/>
</dbReference>
<dbReference type="PANTHER" id="PTHR36966">
    <property type="entry name" value="REP-ASSOCIATED TYROSINE TRANSPOSASE"/>
    <property type="match status" value="1"/>
</dbReference>
<gene>
    <name evidence="2" type="ORF">PI95_008820</name>
</gene>
<name>A0A846H6R1_9CYAN</name>
<keyword evidence="3" id="KW-1185">Reference proteome</keyword>
<evidence type="ECO:0000259" key="1">
    <source>
        <dbReference type="SMART" id="SM01321"/>
    </source>
</evidence>
<evidence type="ECO:0000313" key="3">
    <source>
        <dbReference type="Proteomes" id="UP000031549"/>
    </source>
</evidence>
<dbReference type="Gene3D" id="3.30.70.1290">
    <property type="entry name" value="Transposase IS200-like"/>
    <property type="match status" value="1"/>
</dbReference>